<feature type="region of interest" description="Disordered" evidence="9">
    <location>
        <begin position="1"/>
        <end position="29"/>
    </location>
</feature>
<dbReference type="CDD" id="cd06261">
    <property type="entry name" value="TM_PBP2"/>
    <property type="match status" value="1"/>
</dbReference>
<keyword evidence="6 8" id="KW-1133">Transmembrane helix</keyword>
<dbReference type="PANTHER" id="PTHR42929">
    <property type="entry name" value="INNER MEMBRANE ABC TRANSPORTER PERMEASE PROTEIN YDCU-RELATED-RELATED"/>
    <property type="match status" value="1"/>
</dbReference>
<dbReference type="GO" id="GO:0055085">
    <property type="term" value="P:transmembrane transport"/>
    <property type="evidence" value="ECO:0007669"/>
    <property type="project" value="InterPro"/>
</dbReference>
<dbReference type="Pfam" id="PF00528">
    <property type="entry name" value="BPD_transp_1"/>
    <property type="match status" value="1"/>
</dbReference>
<accession>A0A5C4M994</accession>
<evidence type="ECO:0000256" key="9">
    <source>
        <dbReference type="SAM" id="MobiDB-lite"/>
    </source>
</evidence>
<feature type="transmembrane region" description="Helical" evidence="8">
    <location>
        <begin position="102"/>
        <end position="125"/>
    </location>
</feature>
<feature type="transmembrane region" description="Helical" evidence="8">
    <location>
        <begin position="227"/>
        <end position="249"/>
    </location>
</feature>
<organism evidence="11 12">
    <name type="scientific">Mumia zhuanghuii</name>
    <dbReference type="NCBI Taxonomy" id="2585211"/>
    <lineage>
        <taxon>Bacteria</taxon>
        <taxon>Bacillati</taxon>
        <taxon>Actinomycetota</taxon>
        <taxon>Actinomycetes</taxon>
        <taxon>Propionibacteriales</taxon>
        <taxon>Nocardioidaceae</taxon>
        <taxon>Mumia</taxon>
    </lineage>
</organism>
<evidence type="ECO:0000256" key="1">
    <source>
        <dbReference type="ARBA" id="ARBA00004651"/>
    </source>
</evidence>
<reference evidence="11 12" key="1">
    <citation type="submission" date="2019-05" db="EMBL/GenBank/DDBJ databases">
        <title>Mumia sp. nov., isolated from the intestinal contents of plateau pika (Ochotona curzoniae) in the Qinghai-Tibet plateau of China.</title>
        <authorList>
            <person name="Tian Z."/>
        </authorList>
    </citation>
    <scope>NUCLEOTIDE SEQUENCE [LARGE SCALE GENOMIC DNA]</scope>
    <source>
        <strain evidence="12">527</strain>
    </source>
</reference>
<feature type="transmembrane region" description="Helical" evidence="8">
    <location>
        <begin position="283"/>
        <end position="305"/>
    </location>
</feature>
<evidence type="ECO:0000256" key="8">
    <source>
        <dbReference type="RuleBase" id="RU363032"/>
    </source>
</evidence>
<evidence type="ECO:0000256" key="6">
    <source>
        <dbReference type="ARBA" id="ARBA00022989"/>
    </source>
</evidence>
<proteinExistence type="inferred from homology"/>
<gene>
    <name evidence="11" type="ORF">FHE65_32175</name>
</gene>
<dbReference type="AlphaFoldDB" id="A0A5C4M994"/>
<evidence type="ECO:0000313" key="11">
    <source>
        <dbReference type="EMBL" id="TNC31039.1"/>
    </source>
</evidence>
<feature type="domain" description="ABC transmembrane type-1" evidence="10">
    <location>
        <begin position="98"/>
        <end position="304"/>
    </location>
</feature>
<dbReference type="Gene3D" id="1.10.3720.10">
    <property type="entry name" value="MetI-like"/>
    <property type="match status" value="1"/>
</dbReference>
<sequence>MTHQPQEALVEPDAVGLGPSGDDPGEGHETVRRRGGRFTGYWLMLPSALWLALFFLVPFYSLIAMSLYDPTGSNLTGYNMTWHVANYVDVLQAYWRPLLRSFWYAALATAACLVLGYVLAYAIAFKAGRWKNLMLVLVIAPFFTSFLLRTLSWKLILADEGWIAEGLRTLQILGEDGRLLATPFAVVAGLTYNFLPFMVLPLFASLDKIDNRLVEAAGDLYASPARAFFKVTLPLSMPGVVAGTLLTFIPAAGDFINAELLGSPNQRMIGNIIQNLFTNQGDYAAAGALSMTLMIVITIGVVLYIRRAGTEDLV</sequence>
<feature type="transmembrane region" description="Helical" evidence="8">
    <location>
        <begin position="184"/>
        <end position="206"/>
    </location>
</feature>
<keyword evidence="4" id="KW-1003">Cell membrane</keyword>
<evidence type="ECO:0000256" key="4">
    <source>
        <dbReference type="ARBA" id="ARBA00022475"/>
    </source>
</evidence>
<keyword evidence="7 8" id="KW-0472">Membrane</keyword>
<dbReference type="SUPFAM" id="SSF161098">
    <property type="entry name" value="MetI-like"/>
    <property type="match status" value="1"/>
</dbReference>
<dbReference type="InterPro" id="IPR000515">
    <property type="entry name" value="MetI-like"/>
</dbReference>
<dbReference type="InterPro" id="IPR035906">
    <property type="entry name" value="MetI-like_sf"/>
</dbReference>
<keyword evidence="5 8" id="KW-0812">Transmembrane</keyword>
<keyword evidence="3 8" id="KW-0813">Transport</keyword>
<protein>
    <submittedName>
        <fullName evidence="11">ABC transporter permease</fullName>
    </submittedName>
</protein>
<evidence type="ECO:0000313" key="12">
    <source>
        <dbReference type="Proteomes" id="UP000306740"/>
    </source>
</evidence>
<dbReference type="GO" id="GO:0005886">
    <property type="term" value="C:plasma membrane"/>
    <property type="evidence" value="ECO:0007669"/>
    <property type="project" value="UniProtKB-SubCell"/>
</dbReference>
<dbReference type="EMBL" id="VDFR01000207">
    <property type="protein sequence ID" value="TNC31039.1"/>
    <property type="molecule type" value="Genomic_DNA"/>
</dbReference>
<dbReference type="RefSeq" id="WP_139107220.1">
    <property type="nucleotide sequence ID" value="NZ_VDFR01000207.1"/>
</dbReference>
<comment type="similarity">
    <text evidence="2">Belongs to the binding-protein-dependent transport system permease family. CysTW subfamily.</text>
</comment>
<dbReference type="PROSITE" id="PS50928">
    <property type="entry name" value="ABC_TM1"/>
    <property type="match status" value="1"/>
</dbReference>
<feature type="transmembrane region" description="Helical" evidence="8">
    <location>
        <begin position="132"/>
        <end position="151"/>
    </location>
</feature>
<dbReference type="PANTHER" id="PTHR42929:SF1">
    <property type="entry name" value="INNER MEMBRANE ABC TRANSPORTER PERMEASE PROTEIN YDCU-RELATED"/>
    <property type="match status" value="1"/>
</dbReference>
<evidence type="ECO:0000256" key="5">
    <source>
        <dbReference type="ARBA" id="ARBA00022692"/>
    </source>
</evidence>
<dbReference type="Proteomes" id="UP000306740">
    <property type="component" value="Unassembled WGS sequence"/>
</dbReference>
<feature type="transmembrane region" description="Helical" evidence="8">
    <location>
        <begin position="41"/>
        <end position="63"/>
    </location>
</feature>
<dbReference type="OrthoDB" id="9808619at2"/>
<comment type="caution">
    <text evidence="11">The sequence shown here is derived from an EMBL/GenBank/DDBJ whole genome shotgun (WGS) entry which is preliminary data.</text>
</comment>
<evidence type="ECO:0000256" key="2">
    <source>
        <dbReference type="ARBA" id="ARBA00007069"/>
    </source>
</evidence>
<comment type="subcellular location">
    <subcellularLocation>
        <location evidence="1 8">Cell membrane</location>
        <topology evidence="1 8">Multi-pass membrane protein</topology>
    </subcellularLocation>
</comment>
<evidence type="ECO:0000259" key="10">
    <source>
        <dbReference type="PROSITE" id="PS50928"/>
    </source>
</evidence>
<evidence type="ECO:0000256" key="3">
    <source>
        <dbReference type="ARBA" id="ARBA00022448"/>
    </source>
</evidence>
<evidence type="ECO:0000256" key="7">
    <source>
        <dbReference type="ARBA" id="ARBA00023136"/>
    </source>
</evidence>
<name>A0A5C4M994_9ACTN</name>